<dbReference type="GO" id="GO:0006508">
    <property type="term" value="P:proteolysis"/>
    <property type="evidence" value="ECO:0007669"/>
    <property type="project" value="TreeGrafter"/>
</dbReference>
<dbReference type="Pfam" id="PF05195">
    <property type="entry name" value="AMP_N"/>
    <property type="match status" value="1"/>
</dbReference>
<dbReference type="InterPro" id="IPR007865">
    <property type="entry name" value="Aminopep_P_N"/>
</dbReference>
<keyword evidence="6" id="KW-1185">Reference proteome</keyword>
<dbReference type="AlphaFoldDB" id="A0AAD5L4Z7"/>
<dbReference type="GO" id="GO:0030145">
    <property type="term" value="F:manganese ion binding"/>
    <property type="evidence" value="ECO:0007669"/>
    <property type="project" value="InterPro"/>
</dbReference>
<evidence type="ECO:0000256" key="1">
    <source>
        <dbReference type="ARBA" id="ARBA00008766"/>
    </source>
</evidence>
<sequence length="143" mass="15892">MRVAPLVRVLQRAAATTARRSAPLRPIERSIHAAAAAAGSALGGIDGANPFHVTSKQLQPGIPRSEFRQRREQLLENLPENTALIVHASTTKYMTNDIPYEFRQNSNFLYLTGLEEPDSLAVFLKTPQTSSFVLFVRPRDAHR</sequence>
<feature type="domain" description="Aminopeptidase P N-terminal" evidence="4">
    <location>
        <begin position="62"/>
        <end position="143"/>
    </location>
</feature>
<reference evidence="5" key="1">
    <citation type="submission" date="2021-12" db="EMBL/GenBank/DDBJ databases">
        <title>Prjna785345.</title>
        <authorList>
            <person name="Rujirawat T."/>
            <person name="Krajaejun T."/>
        </authorList>
    </citation>
    <scope>NUCLEOTIDE SEQUENCE</scope>
    <source>
        <strain evidence="5">Pi057C3</strain>
    </source>
</reference>
<dbReference type="SMART" id="SM01011">
    <property type="entry name" value="AMP_N"/>
    <property type="match status" value="1"/>
</dbReference>
<comment type="similarity">
    <text evidence="1">Belongs to the peptidase M24B family.</text>
</comment>
<proteinExistence type="inferred from homology"/>
<gene>
    <name evidence="5" type="ORF">P43SY_011199</name>
</gene>
<evidence type="ECO:0000256" key="3">
    <source>
        <dbReference type="ARBA" id="ARBA00022801"/>
    </source>
</evidence>
<organism evidence="5 6">
    <name type="scientific">Pythium insidiosum</name>
    <name type="common">Pythiosis disease agent</name>
    <dbReference type="NCBI Taxonomy" id="114742"/>
    <lineage>
        <taxon>Eukaryota</taxon>
        <taxon>Sar</taxon>
        <taxon>Stramenopiles</taxon>
        <taxon>Oomycota</taxon>
        <taxon>Peronosporomycetes</taxon>
        <taxon>Pythiales</taxon>
        <taxon>Pythiaceae</taxon>
        <taxon>Pythium</taxon>
    </lineage>
</organism>
<dbReference type="Proteomes" id="UP001209570">
    <property type="component" value="Unassembled WGS sequence"/>
</dbReference>
<evidence type="ECO:0000259" key="4">
    <source>
        <dbReference type="SMART" id="SM01011"/>
    </source>
</evidence>
<evidence type="ECO:0000313" key="6">
    <source>
        <dbReference type="Proteomes" id="UP001209570"/>
    </source>
</evidence>
<dbReference type="GO" id="GO:0070006">
    <property type="term" value="F:metalloaminopeptidase activity"/>
    <property type="evidence" value="ECO:0007669"/>
    <property type="project" value="InterPro"/>
</dbReference>
<dbReference type="EMBL" id="JAKCXM010003295">
    <property type="protein sequence ID" value="KAJ0389694.1"/>
    <property type="molecule type" value="Genomic_DNA"/>
</dbReference>
<dbReference type="Gene3D" id="3.40.350.10">
    <property type="entry name" value="Creatinase/prolidase N-terminal domain"/>
    <property type="match status" value="1"/>
</dbReference>
<name>A0AAD5L4Z7_PYTIN</name>
<keyword evidence="3" id="KW-0378">Hydrolase</keyword>
<dbReference type="PANTHER" id="PTHR43226:SF4">
    <property type="entry name" value="XAA-PRO AMINOPEPTIDASE 3"/>
    <property type="match status" value="1"/>
</dbReference>
<evidence type="ECO:0000256" key="2">
    <source>
        <dbReference type="ARBA" id="ARBA00022723"/>
    </source>
</evidence>
<dbReference type="InterPro" id="IPR029149">
    <property type="entry name" value="Creatin/AminoP/Spt16_N"/>
</dbReference>
<dbReference type="PANTHER" id="PTHR43226">
    <property type="entry name" value="XAA-PRO AMINOPEPTIDASE 3"/>
    <property type="match status" value="1"/>
</dbReference>
<keyword evidence="2" id="KW-0479">Metal-binding</keyword>
<dbReference type="InterPro" id="IPR052433">
    <property type="entry name" value="X-Pro_dipept-like"/>
</dbReference>
<dbReference type="SUPFAM" id="SSF53092">
    <property type="entry name" value="Creatinase/prolidase N-terminal domain"/>
    <property type="match status" value="1"/>
</dbReference>
<protein>
    <recommendedName>
        <fullName evidence="4">Aminopeptidase P N-terminal domain-containing protein</fullName>
    </recommendedName>
</protein>
<evidence type="ECO:0000313" key="5">
    <source>
        <dbReference type="EMBL" id="KAJ0389694.1"/>
    </source>
</evidence>
<comment type="caution">
    <text evidence="5">The sequence shown here is derived from an EMBL/GenBank/DDBJ whole genome shotgun (WGS) entry which is preliminary data.</text>
</comment>
<accession>A0AAD5L4Z7</accession>
<dbReference type="GO" id="GO:0005739">
    <property type="term" value="C:mitochondrion"/>
    <property type="evidence" value="ECO:0007669"/>
    <property type="project" value="TreeGrafter"/>
</dbReference>